<evidence type="ECO:0000256" key="4">
    <source>
        <dbReference type="ARBA" id="ARBA00022692"/>
    </source>
</evidence>
<dbReference type="InterPro" id="IPR042094">
    <property type="entry name" value="T2SS_GspF_sf"/>
</dbReference>
<dbReference type="InterPro" id="IPR003004">
    <property type="entry name" value="GspF/PilC"/>
</dbReference>
<dbReference type="OrthoDB" id="6098358at2"/>
<evidence type="ECO:0000313" key="10">
    <source>
        <dbReference type="Proteomes" id="UP000054058"/>
    </source>
</evidence>
<evidence type="ECO:0000256" key="2">
    <source>
        <dbReference type="ARBA" id="ARBA00005745"/>
    </source>
</evidence>
<dbReference type="AlphaFoldDB" id="X7E906"/>
<keyword evidence="4 7" id="KW-0812">Transmembrane</keyword>
<feature type="transmembrane region" description="Helical" evidence="7">
    <location>
        <begin position="190"/>
        <end position="208"/>
    </location>
</feature>
<dbReference type="PATRIC" id="fig|1122207.3.peg.1194"/>
<dbReference type="GO" id="GO:0005886">
    <property type="term" value="C:plasma membrane"/>
    <property type="evidence" value="ECO:0007669"/>
    <property type="project" value="UniProtKB-SubCell"/>
</dbReference>
<feature type="transmembrane region" description="Helical" evidence="7">
    <location>
        <begin position="326"/>
        <end position="348"/>
    </location>
</feature>
<keyword evidence="3" id="KW-1003">Cell membrane</keyword>
<dbReference type="RefSeq" id="WP_036160063.1">
    <property type="nucleotide sequence ID" value="NZ_JAMB01000003.1"/>
</dbReference>
<dbReference type="Proteomes" id="UP000054058">
    <property type="component" value="Unassembled WGS sequence"/>
</dbReference>
<sequence>MPWYKVKSNNDDIDYRYALSENNLLFDLIRNGHWQISIFEWKPKKLDYKALLIFYKEVQSALQSGLQLNQAITHLALSSTHPTIAIVSKALLGELERGALFNNTLSKLTNQSTSPYCQLLNSQGTREDCEKSLSVSIEQLNTLLNWSQRLLKAIAYPFSIIQIALTIMIANRVFQSTALTTKFFSLISDIGIYILCSSAQLLIIHSLYKGNACHWLEKFSDNFRLTKLFSLLSTTRKTGLTLQDALKSMPEYFKHAKIKEDILSIYYTLKLGQSYASSFPIKWFPNESAIALHSAEQDGDIERALTLAAKEHEKRWQKNVSLLEKIIPACCLFIAGGFVTSALISLYAPLLEMPT</sequence>
<gene>
    <name evidence="9" type="ORF">MUS1_10245</name>
</gene>
<proteinExistence type="inferred from homology"/>
<name>X7E906_9GAMM</name>
<evidence type="ECO:0000256" key="3">
    <source>
        <dbReference type="ARBA" id="ARBA00022475"/>
    </source>
</evidence>
<keyword evidence="10" id="KW-1185">Reference proteome</keyword>
<evidence type="ECO:0000259" key="8">
    <source>
        <dbReference type="Pfam" id="PF00482"/>
    </source>
</evidence>
<dbReference type="InterPro" id="IPR018076">
    <property type="entry name" value="T2SS_GspF_dom"/>
</dbReference>
<dbReference type="Pfam" id="PF00482">
    <property type="entry name" value="T2SSF"/>
    <property type="match status" value="2"/>
</dbReference>
<evidence type="ECO:0000256" key="1">
    <source>
        <dbReference type="ARBA" id="ARBA00004651"/>
    </source>
</evidence>
<feature type="domain" description="Type II secretion system protein GspF" evidence="8">
    <location>
        <begin position="55"/>
        <end position="170"/>
    </location>
</feature>
<reference evidence="9 10" key="1">
    <citation type="submission" date="2014-01" db="EMBL/GenBank/DDBJ databases">
        <title>Marinomonas ushuaiensis DSM 15871 Genome Sequencing.</title>
        <authorList>
            <person name="Lai Q."/>
            <person name="Shao Z.S."/>
        </authorList>
    </citation>
    <scope>NUCLEOTIDE SEQUENCE [LARGE SCALE GENOMIC DNA]</scope>
    <source>
        <strain evidence="9 10">DSM 15871</strain>
    </source>
</reference>
<accession>X7E906</accession>
<dbReference type="eggNOG" id="COG1459">
    <property type="taxonomic scope" value="Bacteria"/>
</dbReference>
<feature type="domain" description="Type II secretion system protein GspF" evidence="8">
    <location>
        <begin position="230"/>
        <end position="349"/>
    </location>
</feature>
<protein>
    <submittedName>
        <fullName evidence="9">Secretion system protein</fullName>
    </submittedName>
</protein>
<evidence type="ECO:0000256" key="7">
    <source>
        <dbReference type="SAM" id="Phobius"/>
    </source>
</evidence>
<keyword evidence="5 7" id="KW-1133">Transmembrane helix</keyword>
<evidence type="ECO:0000313" key="9">
    <source>
        <dbReference type="EMBL" id="ETX11638.1"/>
    </source>
</evidence>
<organism evidence="9 10">
    <name type="scientific">Marinomonas ushuaiensis DSM 15871</name>
    <dbReference type="NCBI Taxonomy" id="1122207"/>
    <lineage>
        <taxon>Bacteria</taxon>
        <taxon>Pseudomonadati</taxon>
        <taxon>Pseudomonadota</taxon>
        <taxon>Gammaproteobacteria</taxon>
        <taxon>Oceanospirillales</taxon>
        <taxon>Oceanospirillaceae</taxon>
        <taxon>Marinomonas</taxon>
    </lineage>
</organism>
<comment type="similarity">
    <text evidence="2">Belongs to the GSP F family.</text>
</comment>
<evidence type="ECO:0000256" key="6">
    <source>
        <dbReference type="ARBA" id="ARBA00023136"/>
    </source>
</evidence>
<comment type="subcellular location">
    <subcellularLocation>
        <location evidence="1">Cell membrane</location>
        <topology evidence="1">Multi-pass membrane protein</topology>
    </subcellularLocation>
</comment>
<dbReference type="PANTHER" id="PTHR30012">
    <property type="entry name" value="GENERAL SECRETION PATHWAY PROTEIN"/>
    <property type="match status" value="1"/>
</dbReference>
<dbReference type="PANTHER" id="PTHR30012:SF0">
    <property type="entry name" value="TYPE II SECRETION SYSTEM PROTEIN F-RELATED"/>
    <property type="match status" value="1"/>
</dbReference>
<dbReference type="EMBL" id="JAMB01000003">
    <property type="protein sequence ID" value="ETX11638.1"/>
    <property type="molecule type" value="Genomic_DNA"/>
</dbReference>
<feature type="transmembrane region" description="Helical" evidence="7">
    <location>
        <begin position="150"/>
        <end position="170"/>
    </location>
</feature>
<evidence type="ECO:0000256" key="5">
    <source>
        <dbReference type="ARBA" id="ARBA00022989"/>
    </source>
</evidence>
<dbReference type="STRING" id="1122207.MUS1_10245"/>
<comment type="caution">
    <text evidence="9">The sequence shown here is derived from an EMBL/GenBank/DDBJ whole genome shotgun (WGS) entry which is preliminary data.</text>
</comment>
<dbReference type="Gene3D" id="1.20.81.30">
    <property type="entry name" value="Type II secretion system (T2SS), domain F"/>
    <property type="match status" value="2"/>
</dbReference>
<keyword evidence="6 7" id="KW-0472">Membrane</keyword>